<feature type="region of interest" description="Disordered" evidence="1">
    <location>
        <begin position="42"/>
        <end position="66"/>
    </location>
</feature>
<sequence>MSSSIMKTLQIRKPTSLPVSSTAANAGEPGVLRRRLSSLSLNLSRNQPSTDDFHSSKSVSSMGEKGGSSMKEWWEWSWSLMILLKKLPIFFTADLEFNKDGTKSFFRNQERGSLAQVFFRLRSEIRRLLRTSSSDSLPLSCNR</sequence>
<evidence type="ECO:0000313" key="2">
    <source>
        <dbReference type="EMBL" id="CAH8362294.1"/>
    </source>
</evidence>
<dbReference type="PANTHER" id="PTHR35714">
    <property type="entry name" value="OS02G0715300 PROTEIN"/>
    <property type="match status" value="1"/>
</dbReference>
<feature type="compositionally biased region" description="Low complexity" evidence="1">
    <location>
        <begin position="56"/>
        <end position="66"/>
    </location>
</feature>
<dbReference type="PANTHER" id="PTHR35714:SF3">
    <property type="entry name" value="(RAPE) HYPOTHETICAL PROTEIN"/>
    <property type="match status" value="1"/>
</dbReference>
<dbReference type="Proteomes" id="UP001642260">
    <property type="component" value="Unassembled WGS sequence"/>
</dbReference>
<proteinExistence type="predicted"/>
<gene>
    <name evidence="2" type="ORF">ERUC_LOCUS28050</name>
</gene>
<keyword evidence="3" id="KW-1185">Reference proteome</keyword>
<protein>
    <submittedName>
        <fullName evidence="2">Uncharacterized protein</fullName>
    </submittedName>
</protein>
<reference evidence="2 3" key="1">
    <citation type="submission" date="2022-03" db="EMBL/GenBank/DDBJ databases">
        <authorList>
            <person name="Macdonald S."/>
            <person name="Ahmed S."/>
            <person name="Newling K."/>
        </authorList>
    </citation>
    <scope>NUCLEOTIDE SEQUENCE [LARGE SCALE GENOMIC DNA]</scope>
</reference>
<organism evidence="2 3">
    <name type="scientific">Eruca vesicaria subsp. sativa</name>
    <name type="common">Garden rocket</name>
    <name type="synonym">Eruca sativa</name>
    <dbReference type="NCBI Taxonomy" id="29727"/>
    <lineage>
        <taxon>Eukaryota</taxon>
        <taxon>Viridiplantae</taxon>
        <taxon>Streptophyta</taxon>
        <taxon>Embryophyta</taxon>
        <taxon>Tracheophyta</taxon>
        <taxon>Spermatophyta</taxon>
        <taxon>Magnoliopsida</taxon>
        <taxon>eudicotyledons</taxon>
        <taxon>Gunneridae</taxon>
        <taxon>Pentapetalae</taxon>
        <taxon>rosids</taxon>
        <taxon>malvids</taxon>
        <taxon>Brassicales</taxon>
        <taxon>Brassicaceae</taxon>
        <taxon>Brassiceae</taxon>
        <taxon>Eruca</taxon>
    </lineage>
</organism>
<accession>A0ABC8KWA4</accession>
<dbReference type="EMBL" id="CAKOAT010328488">
    <property type="protein sequence ID" value="CAH8362294.1"/>
    <property type="molecule type" value="Genomic_DNA"/>
</dbReference>
<dbReference type="AlphaFoldDB" id="A0ABC8KWA4"/>
<name>A0ABC8KWA4_ERUVS</name>
<comment type="caution">
    <text evidence="2">The sequence shown here is derived from an EMBL/GenBank/DDBJ whole genome shotgun (WGS) entry which is preliminary data.</text>
</comment>
<evidence type="ECO:0000313" key="3">
    <source>
        <dbReference type="Proteomes" id="UP001642260"/>
    </source>
</evidence>
<evidence type="ECO:0000256" key="1">
    <source>
        <dbReference type="SAM" id="MobiDB-lite"/>
    </source>
</evidence>